<keyword evidence="1" id="KW-0812">Transmembrane</keyword>
<keyword evidence="1" id="KW-0472">Membrane</keyword>
<keyword evidence="4" id="KW-1185">Reference proteome</keyword>
<feature type="transmembrane region" description="Helical" evidence="1">
    <location>
        <begin position="40"/>
        <end position="62"/>
    </location>
</feature>
<keyword evidence="1" id="KW-1133">Transmembrane helix</keyword>
<gene>
    <name evidence="3" type="ORF">H8790_01225</name>
</gene>
<evidence type="ECO:0000313" key="3">
    <source>
        <dbReference type="EMBL" id="QNL44706.1"/>
    </source>
</evidence>
<evidence type="ECO:0000313" key="4">
    <source>
        <dbReference type="Proteomes" id="UP000515960"/>
    </source>
</evidence>
<dbReference type="KEGG" id="ohi:H8790_01225"/>
<feature type="transmembrane region" description="Helical" evidence="1">
    <location>
        <begin position="202"/>
        <end position="223"/>
    </location>
</feature>
<feature type="domain" description="Heparan-alpha-glucosaminide N-acetyltransferase catalytic" evidence="2">
    <location>
        <begin position="5"/>
        <end position="210"/>
    </location>
</feature>
<dbReference type="RefSeq" id="WP_187333292.1">
    <property type="nucleotide sequence ID" value="NZ_CP060490.1"/>
</dbReference>
<evidence type="ECO:0000256" key="1">
    <source>
        <dbReference type="SAM" id="Phobius"/>
    </source>
</evidence>
<accession>A0A7G9B575</accession>
<dbReference type="EMBL" id="CP060490">
    <property type="protein sequence ID" value="QNL44706.1"/>
    <property type="molecule type" value="Genomic_DNA"/>
</dbReference>
<proteinExistence type="predicted"/>
<feature type="transmembrane region" description="Helical" evidence="1">
    <location>
        <begin position="74"/>
        <end position="92"/>
    </location>
</feature>
<evidence type="ECO:0000259" key="2">
    <source>
        <dbReference type="Pfam" id="PF07786"/>
    </source>
</evidence>
<protein>
    <submittedName>
        <fullName evidence="3">DUF1624 domain-containing protein</fullName>
    </submittedName>
</protein>
<dbReference type="AlphaFoldDB" id="A0A7G9B575"/>
<organism evidence="3 4">
    <name type="scientific">Oscillibacter hominis</name>
    <dbReference type="NCBI Taxonomy" id="2763056"/>
    <lineage>
        <taxon>Bacteria</taxon>
        <taxon>Bacillati</taxon>
        <taxon>Bacillota</taxon>
        <taxon>Clostridia</taxon>
        <taxon>Eubacteriales</taxon>
        <taxon>Oscillospiraceae</taxon>
        <taxon>Oscillibacter</taxon>
    </lineage>
</organism>
<feature type="transmembrane region" description="Helical" evidence="1">
    <location>
        <begin position="161"/>
        <end position="181"/>
    </location>
</feature>
<feature type="transmembrane region" description="Helical" evidence="1">
    <location>
        <begin position="12"/>
        <end position="34"/>
    </location>
</feature>
<dbReference type="InterPro" id="IPR012429">
    <property type="entry name" value="HGSNAT_cat"/>
</dbReference>
<dbReference type="Proteomes" id="UP000515960">
    <property type="component" value="Chromosome"/>
</dbReference>
<feature type="transmembrane region" description="Helical" evidence="1">
    <location>
        <begin position="98"/>
        <end position="116"/>
    </location>
</feature>
<dbReference type="Pfam" id="PF07786">
    <property type="entry name" value="HGSNAT_cat"/>
    <property type="match status" value="1"/>
</dbReference>
<feature type="transmembrane region" description="Helical" evidence="1">
    <location>
        <begin position="128"/>
        <end position="149"/>
    </location>
</feature>
<reference evidence="3 4" key="1">
    <citation type="submission" date="2020-08" db="EMBL/GenBank/DDBJ databases">
        <authorList>
            <person name="Liu C."/>
            <person name="Sun Q."/>
        </authorList>
    </citation>
    <scope>NUCLEOTIDE SEQUENCE [LARGE SCALE GENOMIC DNA]</scope>
    <source>
        <strain evidence="3 4">NSJ-62</strain>
    </source>
</reference>
<name>A0A7G9B575_9FIRM</name>
<sequence length="224" mass="25140">MGRARLHRLDALRGLSVALMVIHHLLYDLVLLFGAPGWLFWNPLFAAGHYLFAGIFVALSGMCCRFSRSNGRRGARLLAVAMALTAVTRAAGFPIHFGILHLLSVCMLLYALVGRWTDRLPEAVHTGAFFLSLLWLKATSLRSPLLWVLGLPWPGMVSYDYFPLLPWMFLFFAGARLGGWAQRWQFAQLRPTALSRLGRQALPVYLLHQPVLFALLVPLRTLMG</sequence>